<dbReference type="EMBL" id="KB007982">
    <property type="protein sequence ID" value="ELR16800.1"/>
    <property type="molecule type" value="Genomic_DNA"/>
</dbReference>
<keyword evidence="3" id="KW-0342">GTP-binding</keyword>
<dbReference type="InterPro" id="IPR020849">
    <property type="entry name" value="Small_GTPase_Ras-type"/>
</dbReference>
<evidence type="ECO:0000256" key="2">
    <source>
        <dbReference type="ARBA" id="ARBA00022741"/>
    </source>
</evidence>
<dbReference type="NCBIfam" id="TIGR00231">
    <property type="entry name" value="small_GTP"/>
    <property type="match status" value="1"/>
</dbReference>
<organism evidence="5 6">
    <name type="scientific">Acanthamoeba castellanii (strain ATCC 30010 / Neff)</name>
    <dbReference type="NCBI Taxonomy" id="1257118"/>
    <lineage>
        <taxon>Eukaryota</taxon>
        <taxon>Amoebozoa</taxon>
        <taxon>Discosea</taxon>
        <taxon>Longamoebia</taxon>
        <taxon>Centramoebida</taxon>
        <taxon>Acanthamoebidae</taxon>
        <taxon>Acanthamoeba</taxon>
    </lineage>
</organism>
<dbReference type="SMART" id="SM00174">
    <property type="entry name" value="RHO"/>
    <property type="match status" value="1"/>
</dbReference>
<name>L8GUX5_ACACF</name>
<dbReference type="AlphaFoldDB" id="L8GUX5"/>
<sequence length="197" mass="21811">MMAEPDFKLAVAGGAGVGKSALTFQLINNHFVEGHDPTIEDSYRKQFKIDQETCLLEILNTGGEDEFTGASTTGMKWDMIPREYPGLLCVFSITDRGSFDEISTFCERLRARDDLARLPMVLVGNKCDLEHLRVVPTSEGADLAKSFGCQYLEASAKSCINVEACFFELVREMHMATPKKNPHDEGSSKDKQTCSLS</sequence>
<dbReference type="Gene3D" id="3.40.50.300">
    <property type="entry name" value="P-loop containing nucleotide triphosphate hydrolases"/>
    <property type="match status" value="1"/>
</dbReference>
<reference evidence="5 6" key="1">
    <citation type="journal article" date="2013" name="Genome Biol.">
        <title>Genome of Acanthamoeba castellanii highlights extensive lateral gene transfer and early evolution of tyrosine kinase signaling.</title>
        <authorList>
            <person name="Clarke M."/>
            <person name="Lohan A.J."/>
            <person name="Liu B."/>
            <person name="Lagkouvardos I."/>
            <person name="Roy S."/>
            <person name="Zafar N."/>
            <person name="Bertelli C."/>
            <person name="Schilde C."/>
            <person name="Kianianmomeni A."/>
            <person name="Burglin T.R."/>
            <person name="Frech C."/>
            <person name="Turcotte B."/>
            <person name="Kopec K.O."/>
            <person name="Synnott J.M."/>
            <person name="Choo C."/>
            <person name="Paponov I."/>
            <person name="Finkler A."/>
            <person name="Soon Heng Tan C."/>
            <person name="Hutchins A.P."/>
            <person name="Weinmeier T."/>
            <person name="Rattei T."/>
            <person name="Chu J.S."/>
            <person name="Gimenez G."/>
            <person name="Irimia M."/>
            <person name="Rigden D.J."/>
            <person name="Fitzpatrick D.A."/>
            <person name="Lorenzo-Morales J."/>
            <person name="Bateman A."/>
            <person name="Chiu C.H."/>
            <person name="Tang P."/>
            <person name="Hegemann P."/>
            <person name="Fromm H."/>
            <person name="Raoult D."/>
            <person name="Greub G."/>
            <person name="Miranda-Saavedra D."/>
            <person name="Chen N."/>
            <person name="Nash P."/>
            <person name="Ginger M.L."/>
            <person name="Horn M."/>
            <person name="Schaap P."/>
            <person name="Caler L."/>
            <person name="Loftus B."/>
        </authorList>
    </citation>
    <scope>NUCLEOTIDE SEQUENCE [LARGE SCALE GENOMIC DNA]</scope>
    <source>
        <strain evidence="5 6">Neff</strain>
    </source>
</reference>
<dbReference type="RefSeq" id="XP_004338813.1">
    <property type="nucleotide sequence ID" value="XM_004338765.1"/>
</dbReference>
<dbReference type="OrthoDB" id="63533at2759"/>
<protein>
    <submittedName>
        <fullName evidence="5">Raslike protein</fullName>
    </submittedName>
</protein>
<dbReference type="PRINTS" id="PR00449">
    <property type="entry name" value="RASTRNSFRMNG"/>
</dbReference>
<accession>L8GUX5</accession>
<dbReference type="SMART" id="SM00173">
    <property type="entry name" value="RAS"/>
    <property type="match status" value="1"/>
</dbReference>
<evidence type="ECO:0000256" key="3">
    <source>
        <dbReference type="ARBA" id="ARBA00023134"/>
    </source>
</evidence>
<dbReference type="VEuPathDB" id="AmoebaDB:ACA1_383110"/>
<dbReference type="GeneID" id="14917519"/>
<evidence type="ECO:0000256" key="1">
    <source>
        <dbReference type="ARBA" id="ARBA00006270"/>
    </source>
</evidence>
<keyword evidence="6" id="KW-1185">Reference proteome</keyword>
<dbReference type="InterPro" id="IPR005225">
    <property type="entry name" value="Small_GTP-bd"/>
</dbReference>
<dbReference type="Proteomes" id="UP000011083">
    <property type="component" value="Unassembled WGS sequence"/>
</dbReference>
<feature type="compositionally biased region" description="Basic and acidic residues" evidence="4">
    <location>
        <begin position="181"/>
        <end position="197"/>
    </location>
</feature>
<dbReference type="STRING" id="1257118.L8GUX5"/>
<proteinExistence type="inferred from homology"/>
<evidence type="ECO:0000313" key="5">
    <source>
        <dbReference type="EMBL" id="ELR16800.1"/>
    </source>
</evidence>
<dbReference type="GO" id="GO:0003924">
    <property type="term" value="F:GTPase activity"/>
    <property type="evidence" value="ECO:0007669"/>
    <property type="project" value="InterPro"/>
</dbReference>
<dbReference type="Pfam" id="PF00071">
    <property type="entry name" value="Ras"/>
    <property type="match status" value="1"/>
</dbReference>
<dbReference type="GO" id="GO:0007165">
    <property type="term" value="P:signal transduction"/>
    <property type="evidence" value="ECO:0007669"/>
    <property type="project" value="InterPro"/>
</dbReference>
<dbReference type="FunFam" id="3.40.50.300:FF:001447">
    <property type="entry name" value="Ras-related protein Rab-1B"/>
    <property type="match status" value="1"/>
</dbReference>
<evidence type="ECO:0000313" key="6">
    <source>
        <dbReference type="Proteomes" id="UP000011083"/>
    </source>
</evidence>
<dbReference type="KEGG" id="acan:ACA1_383110"/>
<dbReference type="GO" id="GO:0016020">
    <property type="term" value="C:membrane"/>
    <property type="evidence" value="ECO:0007669"/>
    <property type="project" value="InterPro"/>
</dbReference>
<dbReference type="SUPFAM" id="SSF52540">
    <property type="entry name" value="P-loop containing nucleoside triphosphate hydrolases"/>
    <property type="match status" value="1"/>
</dbReference>
<dbReference type="SMART" id="SM00175">
    <property type="entry name" value="RAB"/>
    <property type="match status" value="1"/>
</dbReference>
<comment type="similarity">
    <text evidence="1">Belongs to the small GTPase superfamily. Rab family.</text>
</comment>
<feature type="region of interest" description="Disordered" evidence="4">
    <location>
        <begin position="178"/>
        <end position="197"/>
    </location>
</feature>
<evidence type="ECO:0000256" key="4">
    <source>
        <dbReference type="SAM" id="MobiDB-lite"/>
    </source>
</evidence>
<dbReference type="GO" id="GO:0005525">
    <property type="term" value="F:GTP binding"/>
    <property type="evidence" value="ECO:0007669"/>
    <property type="project" value="UniProtKB-KW"/>
</dbReference>
<dbReference type="PANTHER" id="PTHR24070">
    <property type="entry name" value="RAS, DI-RAS, AND RHEB FAMILY MEMBERS OF SMALL GTPASE SUPERFAMILY"/>
    <property type="match status" value="1"/>
</dbReference>
<gene>
    <name evidence="5" type="ORF">ACA1_383110</name>
</gene>
<dbReference type="PROSITE" id="PS51421">
    <property type="entry name" value="RAS"/>
    <property type="match status" value="1"/>
</dbReference>
<dbReference type="InterPro" id="IPR001806">
    <property type="entry name" value="Small_GTPase"/>
</dbReference>
<keyword evidence="2" id="KW-0547">Nucleotide-binding</keyword>
<dbReference type="PROSITE" id="PS51419">
    <property type="entry name" value="RAB"/>
    <property type="match status" value="1"/>
</dbReference>
<dbReference type="InterPro" id="IPR027417">
    <property type="entry name" value="P-loop_NTPase"/>
</dbReference>